<dbReference type="Proteomes" id="UP000326202">
    <property type="component" value="Chromosome"/>
</dbReference>
<keyword evidence="1" id="KW-0472">Membrane</keyword>
<evidence type="ECO:0000256" key="1">
    <source>
        <dbReference type="SAM" id="Phobius"/>
    </source>
</evidence>
<proteinExistence type="predicted"/>
<dbReference type="KEGG" id="htq:FRZ44_08880"/>
<organism evidence="2 3">
    <name type="scientific">Hypericibacter terrae</name>
    <dbReference type="NCBI Taxonomy" id="2602015"/>
    <lineage>
        <taxon>Bacteria</taxon>
        <taxon>Pseudomonadati</taxon>
        <taxon>Pseudomonadota</taxon>
        <taxon>Alphaproteobacteria</taxon>
        <taxon>Rhodospirillales</taxon>
        <taxon>Dongiaceae</taxon>
        <taxon>Hypericibacter</taxon>
    </lineage>
</organism>
<evidence type="ECO:0000313" key="2">
    <source>
        <dbReference type="EMBL" id="QEX15601.1"/>
    </source>
</evidence>
<feature type="transmembrane region" description="Helical" evidence="1">
    <location>
        <begin position="7"/>
        <end position="29"/>
    </location>
</feature>
<evidence type="ECO:0000313" key="3">
    <source>
        <dbReference type="Proteomes" id="UP000326202"/>
    </source>
</evidence>
<keyword evidence="1" id="KW-1133">Transmembrane helix</keyword>
<reference evidence="2 3" key="1">
    <citation type="submission" date="2019-08" db="EMBL/GenBank/DDBJ databases">
        <title>Hyperibacter terrae gen. nov., sp. nov. and Hyperibacter viscosus sp. nov., two new members in the family Rhodospirillaceae isolated from the rhizosphere of Hypericum perforatum.</title>
        <authorList>
            <person name="Noviana Z."/>
        </authorList>
    </citation>
    <scope>NUCLEOTIDE SEQUENCE [LARGE SCALE GENOMIC DNA]</scope>
    <source>
        <strain evidence="2 3">R5913</strain>
    </source>
</reference>
<accession>A0A5J6MEM2</accession>
<feature type="transmembrane region" description="Helical" evidence="1">
    <location>
        <begin position="41"/>
        <end position="63"/>
    </location>
</feature>
<dbReference type="EMBL" id="CP042906">
    <property type="protein sequence ID" value="QEX15601.1"/>
    <property type="molecule type" value="Genomic_DNA"/>
</dbReference>
<dbReference type="RefSeq" id="WP_151176037.1">
    <property type="nucleotide sequence ID" value="NZ_CP042906.1"/>
</dbReference>
<gene>
    <name evidence="2" type="ORF">FRZ44_08880</name>
</gene>
<protein>
    <submittedName>
        <fullName evidence="2">Uncharacterized protein</fullName>
    </submittedName>
</protein>
<dbReference type="AlphaFoldDB" id="A0A5J6MEM2"/>
<keyword evidence="1" id="KW-0812">Transmembrane</keyword>
<sequence length="86" mass="9253">MSGLSSLRLALLVLAGLEILAGIGFMGVLYKGSADPLGRNIAYGIMGLTLVPLALCVMPALFLALMDRWLPWGCCWPWRRSRSGSS</sequence>
<name>A0A5J6MEM2_9PROT</name>
<keyword evidence="3" id="KW-1185">Reference proteome</keyword>